<name>A0A1V6M2F0_9BACT</name>
<dbReference type="InterPro" id="IPR047951">
    <property type="entry name" value="Transpos_ISL3"/>
</dbReference>
<keyword evidence="3" id="KW-1185">Reference proteome</keyword>
<dbReference type="EMBL" id="MJUW02000027">
    <property type="protein sequence ID" value="OQD46578.1"/>
    <property type="molecule type" value="Genomic_DNA"/>
</dbReference>
<sequence>MVIPMRGSSNWYAVKKSRLCRELTVKQVAKLERLSWYQVRQIEINYMNELVSRFDKITKLRAIGIDEISIRKGHTHMTCVSDLDKGCPLWIDGEGRREEDLDLFYNTLSESQKKNISLVIMDMGKPFRKSTLKHIPHAQIIYDKFHILFHILRHLGDAMDTVRKQEYRRVSEKERIFIKGQKYTLLSHKANLDIKGKRALKLLFKANKRNYRAYRLKESFGKLWDYKGSGNAERFFYQREIPASMVKA</sequence>
<comment type="caution">
    <text evidence="2">The sequence shown here is derived from an EMBL/GenBank/DDBJ whole genome shotgun (WGS) entry which is preliminary data.</text>
</comment>
<dbReference type="AlphaFoldDB" id="A0A1V6M2F0"/>
<dbReference type="PROSITE" id="PS00716">
    <property type="entry name" value="SIGMA70_2"/>
    <property type="match status" value="1"/>
</dbReference>
<proteinExistence type="predicted"/>
<evidence type="ECO:0000313" key="2">
    <source>
        <dbReference type="EMBL" id="OQD46578.1"/>
    </source>
</evidence>
<protein>
    <recommendedName>
        <fullName evidence="1">RNA polymerase sigma-70 domain-containing protein</fullName>
    </recommendedName>
</protein>
<dbReference type="Pfam" id="PF01610">
    <property type="entry name" value="DDE_Tnp_ISL3"/>
    <property type="match status" value="1"/>
</dbReference>
<organism evidence="2 3">
    <name type="scientific">Candidatus Brocadia sapporoensis</name>
    <dbReference type="NCBI Taxonomy" id="392547"/>
    <lineage>
        <taxon>Bacteria</taxon>
        <taxon>Pseudomonadati</taxon>
        <taxon>Planctomycetota</taxon>
        <taxon>Candidatus Brocadiia</taxon>
        <taxon>Candidatus Brocadiales</taxon>
        <taxon>Candidatus Brocadiaceae</taxon>
        <taxon>Candidatus Brocadia</taxon>
    </lineage>
</organism>
<evidence type="ECO:0000259" key="1">
    <source>
        <dbReference type="PROSITE" id="PS00716"/>
    </source>
</evidence>
<feature type="domain" description="RNA polymerase sigma-70" evidence="1">
    <location>
        <begin position="24"/>
        <end position="50"/>
    </location>
</feature>
<dbReference type="InterPro" id="IPR000943">
    <property type="entry name" value="RNA_pol_sigma70"/>
</dbReference>
<dbReference type="GO" id="GO:0006352">
    <property type="term" value="P:DNA-templated transcription initiation"/>
    <property type="evidence" value="ECO:0007669"/>
    <property type="project" value="InterPro"/>
</dbReference>
<dbReference type="RefSeq" id="WP_070066249.1">
    <property type="nucleotide sequence ID" value="NZ_MJUW02000027.1"/>
</dbReference>
<dbReference type="PANTHER" id="PTHR33498:SF1">
    <property type="entry name" value="TRANSPOSASE FOR INSERTION SEQUENCE ELEMENT IS1557"/>
    <property type="match status" value="1"/>
</dbReference>
<dbReference type="InterPro" id="IPR002560">
    <property type="entry name" value="Transposase_DDE"/>
</dbReference>
<reference evidence="2 3" key="1">
    <citation type="journal article" date="2016" name="Genome Announc.">
        <title>Draft Genome Sequence of the Anaerobic Ammonium-Oxidizing Bacterium 'Candidatus Brocadia sp. 40'.</title>
        <authorList>
            <person name="Ali M."/>
            <person name="Haroon M.F."/>
            <person name="Narita Y."/>
            <person name="Zhang L."/>
            <person name="Rangel Shaw D."/>
            <person name="Okabe S."/>
            <person name="Saikaly P.E."/>
        </authorList>
    </citation>
    <scope>NUCLEOTIDE SEQUENCE [LARGE SCALE GENOMIC DNA]</scope>
    <source>
        <strain evidence="2 3">40</strain>
    </source>
</reference>
<accession>A0A1V6M2F0</accession>
<dbReference type="GO" id="GO:0003700">
    <property type="term" value="F:DNA-binding transcription factor activity"/>
    <property type="evidence" value="ECO:0007669"/>
    <property type="project" value="InterPro"/>
</dbReference>
<gene>
    <name evidence="2" type="ORF">BIY37_02455</name>
</gene>
<dbReference type="Proteomes" id="UP000242219">
    <property type="component" value="Unassembled WGS sequence"/>
</dbReference>
<evidence type="ECO:0000313" key="3">
    <source>
        <dbReference type="Proteomes" id="UP000242219"/>
    </source>
</evidence>
<dbReference type="PANTHER" id="PTHR33498">
    <property type="entry name" value="TRANSPOSASE FOR INSERTION SEQUENCE ELEMENT IS1557"/>
    <property type="match status" value="1"/>
</dbReference>